<protein>
    <submittedName>
        <fullName evidence="1">Uncharacterized protein</fullName>
    </submittedName>
</protein>
<keyword evidence="2" id="KW-1185">Reference proteome</keyword>
<sequence length="341" mass="38106">MFEVFGNFIGRPLSWMTGAVFGQPTSSASNGPGSGTAGPDDVDPYEPSVLDVLVVKAMLNKVFALPPELLNTILDSAEYWPRSTTEWSGGPLSIYGGRPMREDVFLLRSIPLGFTKAPEDPNLPLDYETTPSAPQPLRRPHSLETFQQVINSPNPLLEHPCRKIVFTLRSHDQGWGGDPRHHGTYEASWTWFDAGLERFDAGEETEGEGDGDSAASPQFSLTKLRSIWPDVVAIPQQGTIAYEYRHELMPTDNHKIQTNILGRRESTDHRVEWRWNDDIDPSGYDPRVEQLVKAGRGKATGNGEFVRSLTLGDVVTVWGRSRFPAWTNTVEKVRIDVYWAV</sequence>
<reference evidence="1" key="1">
    <citation type="submission" date="2022-07" db="EMBL/GenBank/DDBJ databases">
        <title>Fungi with potential for degradation of polypropylene.</title>
        <authorList>
            <person name="Gostincar C."/>
        </authorList>
    </citation>
    <scope>NUCLEOTIDE SEQUENCE</scope>
    <source>
        <strain evidence="1">EXF-13287</strain>
    </source>
</reference>
<dbReference type="EMBL" id="JANBVN010000200">
    <property type="protein sequence ID" value="KAJ9133504.1"/>
    <property type="molecule type" value="Genomic_DNA"/>
</dbReference>
<dbReference type="AlphaFoldDB" id="A0AA38R4S9"/>
<accession>A0AA38R4S9</accession>
<comment type="caution">
    <text evidence="1">The sequence shown here is derived from an EMBL/GenBank/DDBJ whole genome shotgun (WGS) entry which is preliminary data.</text>
</comment>
<evidence type="ECO:0000313" key="1">
    <source>
        <dbReference type="EMBL" id="KAJ9133504.1"/>
    </source>
</evidence>
<dbReference type="Proteomes" id="UP001174691">
    <property type="component" value="Unassembled WGS sequence"/>
</dbReference>
<proteinExistence type="predicted"/>
<organism evidence="1 2">
    <name type="scientific">Coniochaeta hoffmannii</name>
    <dbReference type="NCBI Taxonomy" id="91930"/>
    <lineage>
        <taxon>Eukaryota</taxon>
        <taxon>Fungi</taxon>
        <taxon>Dikarya</taxon>
        <taxon>Ascomycota</taxon>
        <taxon>Pezizomycotina</taxon>
        <taxon>Sordariomycetes</taxon>
        <taxon>Sordariomycetidae</taxon>
        <taxon>Coniochaetales</taxon>
        <taxon>Coniochaetaceae</taxon>
        <taxon>Coniochaeta</taxon>
    </lineage>
</organism>
<gene>
    <name evidence="1" type="ORF">NKR19_g9027</name>
</gene>
<evidence type="ECO:0000313" key="2">
    <source>
        <dbReference type="Proteomes" id="UP001174691"/>
    </source>
</evidence>
<name>A0AA38R4S9_9PEZI</name>